<dbReference type="PANTHER" id="PTHR37171">
    <property type="entry name" value="SERINE/THREONINE-PROTEIN KINASE YRZF-RELATED"/>
    <property type="match status" value="1"/>
</dbReference>
<dbReference type="GO" id="GO:0005524">
    <property type="term" value="F:ATP binding"/>
    <property type="evidence" value="ECO:0007669"/>
    <property type="project" value="InterPro"/>
</dbReference>
<organism evidence="2 3">
    <name type="scientific">Candolleomyces eurysporus</name>
    <dbReference type="NCBI Taxonomy" id="2828524"/>
    <lineage>
        <taxon>Eukaryota</taxon>
        <taxon>Fungi</taxon>
        <taxon>Dikarya</taxon>
        <taxon>Basidiomycota</taxon>
        <taxon>Agaricomycotina</taxon>
        <taxon>Agaricomycetes</taxon>
        <taxon>Agaricomycetidae</taxon>
        <taxon>Agaricales</taxon>
        <taxon>Agaricineae</taxon>
        <taxon>Psathyrellaceae</taxon>
        <taxon>Candolleomyces</taxon>
    </lineage>
</organism>
<dbReference type="EMBL" id="JANBPK010001574">
    <property type="protein sequence ID" value="KAJ2921604.1"/>
    <property type="molecule type" value="Genomic_DNA"/>
</dbReference>
<evidence type="ECO:0000313" key="2">
    <source>
        <dbReference type="EMBL" id="KAJ2921604.1"/>
    </source>
</evidence>
<comment type="caution">
    <text evidence="2">The sequence shown here is derived from an EMBL/GenBank/DDBJ whole genome shotgun (WGS) entry which is preliminary data.</text>
</comment>
<accession>A0A9W8ITM5</accession>
<dbReference type="PROSITE" id="PS50011">
    <property type="entry name" value="PROTEIN_KINASE_DOM"/>
    <property type="match status" value="1"/>
</dbReference>
<dbReference type="Gene3D" id="1.10.510.10">
    <property type="entry name" value="Transferase(Phosphotransferase) domain 1"/>
    <property type="match status" value="1"/>
</dbReference>
<proteinExistence type="predicted"/>
<sequence length="501" mass="55327">MAEEIPVYYFAFAKDSMAAPLQDEGKGTEEPGDVLAQMQKRFKTTVYESQKATPSVSSKPANYLEFQNGPVPILDGRYGTTPNSIALPVEVYHPAFAYFSALARDSVREPPDDIIDLTIQLTATSSRIVTTELSRQSATRDVLSKILRFPIIQTVNQNKSSADHAVIYSRSGSDPIGAAALSIFEEKADLGISGDPTTQGSFSYLQHWTDPGQKALSEATSCPSFIISIAGPWLVVLGAVLTSSAIVQRLTDFIWLGNSRVVDDTHTLRLARIFTALRDAMARLQIFYERFTLPVEPNTRFFPYATSFVERNGSSSRTVKFSYKQPLKYWEHPSECVAFLATTSDGKPVVVKFVERYGAKAHEKLAEMGKAPALLYHGDVWPGDEVASEGCSPRKMVVMEYIDGETCEGGVSDTVRKAVRSAVEYLHSQRIVHGDIRRPNIIIARGEGDEGSRVKILDFDWAGEEGKARYPLRLSPGLWPDGVGDNKLISALHDMAMLERL</sequence>
<dbReference type="GO" id="GO:0004672">
    <property type="term" value="F:protein kinase activity"/>
    <property type="evidence" value="ECO:0007669"/>
    <property type="project" value="InterPro"/>
</dbReference>
<dbReference type="Pfam" id="PF00069">
    <property type="entry name" value="Pkinase"/>
    <property type="match status" value="1"/>
</dbReference>
<dbReference type="SUPFAM" id="SSF56112">
    <property type="entry name" value="Protein kinase-like (PK-like)"/>
    <property type="match status" value="1"/>
</dbReference>
<name>A0A9W8ITM5_9AGAR</name>
<dbReference type="InterPro" id="IPR052396">
    <property type="entry name" value="Meiotic_Drive_Suppr_Kinase"/>
</dbReference>
<dbReference type="AlphaFoldDB" id="A0A9W8ITM5"/>
<feature type="non-terminal residue" evidence="2">
    <location>
        <position position="1"/>
    </location>
</feature>
<protein>
    <recommendedName>
        <fullName evidence="1">Protein kinase domain-containing protein</fullName>
    </recommendedName>
</protein>
<reference evidence="2" key="1">
    <citation type="submission" date="2022-06" db="EMBL/GenBank/DDBJ databases">
        <title>Genome Sequence of Candolleomyces eurysporus.</title>
        <authorList>
            <person name="Buettner E."/>
        </authorList>
    </citation>
    <scope>NUCLEOTIDE SEQUENCE</scope>
    <source>
        <strain evidence="2">VTCC 930004</strain>
    </source>
</reference>
<dbReference type="Proteomes" id="UP001140091">
    <property type="component" value="Unassembled WGS sequence"/>
</dbReference>
<evidence type="ECO:0000259" key="1">
    <source>
        <dbReference type="PROSITE" id="PS50011"/>
    </source>
</evidence>
<dbReference type="InterPro" id="IPR000719">
    <property type="entry name" value="Prot_kinase_dom"/>
</dbReference>
<keyword evidence="3" id="KW-1185">Reference proteome</keyword>
<feature type="domain" description="Protein kinase" evidence="1">
    <location>
        <begin position="304"/>
        <end position="501"/>
    </location>
</feature>
<dbReference type="InterPro" id="IPR011009">
    <property type="entry name" value="Kinase-like_dom_sf"/>
</dbReference>
<evidence type="ECO:0000313" key="3">
    <source>
        <dbReference type="Proteomes" id="UP001140091"/>
    </source>
</evidence>
<dbReference type="OrthoDB" id="4062651at2759"/>
<dbReference type="PANTHER" id="PTHR37171:SF1">
    <property type="entry name" value="SERINE_THREONINE-PROTEIN KINASE YRZF-RELATED"/>
    <property type="match status" value="1"/>
</dbReference>
<gene>
    <name evidence="2" type="ORF">H1R20_g15491</name>
</gene>